<gene>
    <name evidence="2" type="ORF">EPUL_004870</name>
</gene>
<feature type="compositionally biased region" description="Polar residues" evidence="1">
    <location>
        <begin position="96"/>
        <end position="107"/>
    </location>
</feature>
<feature type="compositionally biased region" description="Basic and acidic residues" evidence="1">
    <location>
        <begin position="900"/>
        <end position="919"/>
    </location>
</feature>
<feature type="region of interest" description="Disordered" evidence="1">
    <location>
        <begin position="951"/>
        <end position="974"/>
    </location>
</feature>
<comment type="caution">
    <text evidence="2">The sequence shown here is derived from an EMBL/GenBank/DDBJ whole genome shotgun (WGS) entry which is preliminary data.</text>
</comment>
<evidence type="ECO:0000256" key="1">
    <source>
        <dbReference type="SAM" id="MobiDB-lite"/>
    </source>
</evidence>
<dbReference type="STRING" id="225359.A0A2S4PSS9"/>
<keyword evidence="3" id="KW-1185">Reference proteome</keyword>
<feature type="compositionally biased region" description="Low complexity" evidence="1">
    <location>
        <begin position="78"/>
        <end position="89"/>
    </location>
</feature>
<evidence type="ECO:0000313" key="3">
    <source>
        <dbReference type="Proteomes" id="UP000237438"/>
    </source>
</evidence>
<feature type="non-terminal residue" evidence="2">
    <location>
        <position position="1274"/>
    </location>
</feature>
<feature type="compositionally biased region" description="Polar residues" evidence="1">
    <location>
        <begin position="951"/>
        <end position="963"/>
    </location>
</feature>
<feature type="compositionally biased region" description="Polar residues" evidence="1">
    <location>
        <begin position="192"/>
        <end position="207"/>
    </location>
</feature>
<dbReference type="Proteomes" id="UP000237438">
    <property type="component" value="Unassembled WGS sequence"/>
</dbReference>
<organism evidence="2 3">
    <name type="scientific">Erysiphe pulchra</name>
    <dbReference type="NCBI Taxonomy" id="225359"/>
    <lineage>
        <taxon>Eukaryota</taxon>
        <taxon>Fungi</taxon>
        <taxon>Dikarya</taxon>
        <taxon>Ascomycota</taxon>
        <taxon>Pezizomycotina</taxon>
        <taxon>Leotiomycetes</taxon>
        <taxon>Erysiphales</taxon>
        <taxon>Erysiphaceae</taxon>
        <taxon>Erysiphe</taxon>
    </lineage>
</organism>
<feature type="compositionally biased region" description="Low complexity" evidence="1">
    <location>
        <begin position="54"/>
        <end position="63"/>
    </location>
</feature>
<dbReference type="OrthoDB" id="3598712at2759"/>
<feature type="region of interest" description="Disordered" evidence="1">
    <location>
        <begin position="820"/>
        <end position="843"/>
    </location>
</feature>
<accession>A0A2S4PSS9</accession>
<proteinExistence type="predicted"/>
<feature type="region of interest" description="Disordered" evidence="1">
    <location>
        <begin position="1242"/>
        <end position="1274"/>
    </location>
</feature>
<feature type="compositionally biased region" description="Polar residues" evidence="1">
    <location>
        <begin position="282"/>
        <end position="302"/>
    </location>
</feature>
<feature type="region of interest" description="Disordered" evidence="1">
    <location>
        <begin position="261"/>
        <end position="302"/>
    </location>
</feature>
<reference evidence="2 3" key="1">
    <citation type="submission" date="2017-10" db="EMBL/GenBank/DDBJ databases">
        <title>Development of genomic resources for the powdery mildew, Erysiphe pulchra.</title>
        <authorList>
            <person name="Wadl P.A."/>
            <person name="Mack B.M."/>
            <person name="Moore G."/>
            <person name="Beltz S.B."/>
        </authorList>
    </citation>
    <scope>NUCLEOTIDE SEQUENCE [LARGE SCALE GENOMIC DNA]</scope>
    <source>
        <strain evidence="2">Cflorida</strain>
    </source>
</reference>
<sequence length="1274" mass="142153">MSRHRIRSFSNSTLHRSNSNTSSSTTVTKSLLNSPSSNVPASSAMAAAAAAAALRSRPASPVSVADVKTKRMLRRKSSASSNSDSGVASRELQALRRSSSGSMLQRSFRESSSIWSRVPINIPPVPPLPDDISRKIPESSEESITREAFQTPKLPRQTSSLDNNRLMGSASRPKTSYNRKSSSIPSAGRMSINFSLPTDSRPNSPVTQRRFISPLTANLTSSVSSSTSNPVYDVNSTKLIPDSELSVTKKVIDTSEKSLAKKDSLTQSQIRRASLPTEKFPGNSSKNAKATKNSMKGTNRTSSLPVKYPFMTKPSFFSSTIKALPSKLENTDDQACTDNNNDKNNNDFQYLKPLEFENFPSNFSIDRDQFNHFDHENSIPNPTTIVEILDNQCSTNLIPEAEKILLSPLLIHPAELSDSQALDSKIFSNDLNFEKENHSVHNHDSKRCDGGISIDFDQNSDVIEKYYPKPPSHFSMNPKNSAAINYLTHSTNHPCKSALKFTASSSNFGGSEDVNKFSTDESHSKRKVSRVSFDQNPSIVERKSSVAFNPSPVIESQNIRDLSNPDSEKTKDVSFSMRINEIIKPRPRLPSFGTMRSKKRLEEIEERHLTRPLEAINYTLSPVSPVSPLTLNTYPSLEIPENEKNNKTNSITISNQVKDENLDNAANVQISKNQLHNHIESPKDYSLASNDFSVAIKNLQSIKSTENLTTLTCEQMCEKSNLTSKNSSKILTANTSESYLTFLESPTNSLHSHSPNNLITPSSATLNMKFERLHVPGAWDSSNEDVDRSPKLAVKLDVGIDKPDCQTENQSSVNVINTNYTHKANTDSSQVPGTSEKDSISHKTTENLKIEEDSETGSIYCDAVENIVIAENSNYSSFNAISTNSAVYEDEYDGRLRATTEKSSDRHHFAKPMKSDASRSKRLTGLIVGKLPHRQISDRVTIQPVRKTENYRSLSLTPKSSSEPAVEENFTRSVSKEEVHSQEVKVILPGISMRRGESRESLSSFKRARPIVRESHLRSSMRESIRPKANKFRLSDLSSSRYETSSPSLTQSCNLRAASKFRFSKIRNRHTLGLPIDGKIIKKTTNCLFDYNDSRDFNHSIHKIRFTNSSSDNIINNPKWQSSEVSLLSPKTPSFQKHLGDYLDIWPDNYHQFNELSDPSKIFESNKTAGSVSSISTENNKVNSSTRNFYNQTPIKPKENLISMIRRMKADVNDKVRKQDKEKVMTPSTTQDLQNLTFCISKNQDNSFNSPNHDSEQSPSWPLPTSDSNNTQIT</sequence>
<feature type="compositionally biased region" description="Low complexity" evidence="1">
    <location>
        <begin position="10"/>
        <end position="40"/>
    </location>
</feature>
<feature type="region of interest" description="Disordered" evidence="1">
    <location>
        <begin position="126"/>
        <end position="207"/>
    </location>
</feature>
<dbReference type="EMBL" id="PEDP01000736">
    <property type="protein sequence ID" value="POS85081.1"/>
    <property type="molecule type" value="Genomic_DNA"/>
</dbReference>
<feature type="region of interest" description="Disordered" evidence="1">
    <location>
        <begin position="1"/>
        <end position="40"/>
    </location>
</feature>
<protein>
    <submittedName>
        <fullName evidence="2">Uncharacterized protein</fullName>
    </submittedName>
</protein>
<name>A0A2S4PSS9_9PEZI</name>
<feature type="region of interest" description="Disordered" evidence="1">
    <location>
        <begin position="900"/>
        <end position="920"/>
    </location>
</feature>
<evidence type="ECO:0000313" key="2">
    <source>
        <dbReference type="EMBL" id="POS85081.1"/>
    </source>
</evidence>
<feature type="region of interest" description="Disordered" evidence="1">
    <location>
        <begin position="54"/>
        <end position="107"/>
    </location>
</feature>
<feature type="compositionally biased region" description="Polar residues" evidence="1">
    <location>
        <begin position="172"/>
        <end position="185"/>
    </location>
</feature>
<feature type="compositionally biased region" description="Polar residues" evidence="1">
    <location>
        <begin position="820"/>
        <end position="833"/>
    </location>
</feature>
<dbReference type="AlphaFoldDB" id="A0A2S4PSS9"/>